<dbReference type="STRING" id="1987383.A5844_000158"/>
<dbReference type="PANTHER" id="PTHR38440">
    <property type="entry name" value="UPF0398 PROTEIN YPSA"/>
    <property type="match status" value="1"/>
</dbReference>
<dbReference type="SUPFAM" id="SSF102405">
    <property type="entry name" value="MCP/YpsA-like"/>
    <property type="match status" value="1"/>
</dbReference>
<accession>A0A2C9XP22</accession>
<comment type="caution">
    <text evidence="2">The sequence shown here is derived from an EMBL/GenBank/DDBJ whole genome shotgun (WGS) entry which is preliminary data.</text>
</comment>
<reference evidence="2 3" key="1">
    <citation type="submission" date="2017-05" db="EMBL/GenBank/DDBJ databases">
        <title>The Genome Sequence of Enterococcus sp. 10A9_DIV0425.</title>
        <authorList>
            <consortium name="The Broad Institute Genomics Platform"/>
            <consortium name="The Broad Institute Genomic Center for Infectious Diseases"/>
            <person name="Earl A."/>
            <person name="Manson A."/>
            <person name="Schwartman J."/>
            <person name="Gilmore M."/>
            <person name="Abouelleil A."/>
            <person name="Cao P."/>
            <person name="Chapman S."/>
            <person name="Cusick C."/>
            <person name="Shea T."/>
            <person name="Young S."/>
            <person name="Neafsey D."/>
            <person name="Nusbaum C."/>
            <person name="Birren B."/>
        </authorList>
    </citation>
    <scope>NUCLEOTIDE SEQUENCE [LARGE SCALE GENOMIC DNA]</scope>
    <source>
        <strain evidence="2 3">10A9_DIV0425</strain>
    </source>
</reference>
<evidence type="ECO:0000313" key="2">
    <source>
        <dbReference type="EMBL" id="OTP11943.1"/>
    </source>
</evidence>
<dbReference type="Proteomes" id="UP000194933">
    <property type="component" value="Unassembled WGS sequence"/>
</dbReference>
<dbReference type="PIRSF" id="PIRSF021290">
    <property type="entry name" value="DUF1273"/>
    <property type="match status" value="1"/>
</dbReference>
<dbReference type="EMBL" id="NGMO01000001">
    <property type="protein sequence ID" value="OTP11943.1"/>
    <property type="molecule type" value="Genomic_DNA"/>
</dbReference>
<organism evidence="2 3">
    <name type="scientific">Candidatus Enterococcus wittei</name>
    <dbReference type="NCBI Taxonomy" id="1987383"/>
    <lineage>
        <taxon>Bacteria</taxon>
        <taxon>Bacillati</taxon>
        <taxon>Bacillota</taxon>
        <taxon>Bacilli</taxon>
        <taxon>Lactobacillales</taxon>
        <taxon>Enterococcaceae</taxon>
        <taxon>Enterococcus</taxon>
    </lineage>
</organism>
<dbReference type="PANTHER" id="PTHR38440:SF1">
    <property type="entry name" value="UPF0398 PROTEIN SPR0331"/>
    <property type="match status" value="1"/>
</dbReference>
<dbReference type="RefSeq" id="WP_086283171.1">
    <property type="nucleotide sequence ID" value="NZ_NGMO01000001.1"/>
</dbReference>
<dbReference type="AlphaFoldDB" id="A0A2C9XP22"/>
<proteinExistence type="inferred from homology"/>
<dbReference type="NCBIfam" id="NF010181">
    <property type="entry name" value="PRK13660.1"/>
    <property type="match status" value="1"/>
</dbReference>
<gene>
    <name evidence="2" type="ORF">A5844_000158</name>
</gene>
<protein>
    <recommendedName>
        <fullName evidence="1">UPF0398 protein A5844_000158</fullName>
    </recommendedName>
</protein>
<name>A0A2C9XP22_9ENTE</name>
<dbReference type="InterPro" id="IPR010697">
    <property type="entry name" value="YspA"/>
</dbReference>
<evidence type="ECO:0000313" key="3">
    <source>
        <dbReference type="Proteomes" id="UP000194933"/>
    </source>
</evidence>
<dbReference type="HAMAP" id="MF_01575">
    <property type="entry name" value="UPF0398"/>
    <property type="match status" value="1"/>
</dbReference>
<keyword evidence="3" id="KW-1185">Reference proteome</keyword>
<sequence length="179" mass="20520">MDIVKVMYVSGYRSFELGIFKENDPKITVVKKVLKNELSQFCEEGLEWVIISGNLGVEQWAGEVTAELKGDYPELQLGIIYPFADFGSGWNEGNKEKKSLIEQLADYVESVSHQPYQSPAQLKNHTNFILQHTNGSLLIYDPEFPGKADYFLRDAQKFQQTHPYEIRSISMDDLQNFSE</sequence>
<evidence type="ECO:0000256" key="1">
    <source>
        <dbReference type="HAMAP-Rule" id="MF_01575"/>
    </source>
</evidence>
<dbReference type="Gene3D" id="3.40.50.450">
    <property type="match status" value="1"/>
</dbReference>
<comment type="similarity">
    <text evidence="1">Belongs to the UPF0398 family.</text>
</comment>
<dbReference type="Pfam" id="PF06908">
    <property type="entry name" value="YpsA"/>
    <property type="match status" value="1"/>
</dbReference>